<evidence type="ECO:0000256" key="1">
    <source>
        <dbReference type="ARBA" id="ARBA00001961"/>
    </source>
</evidence>
<dbReference type="EMBL" id="FRBR01000005">
    <property type="protein sequence ID" value="SHL73702.1"/>
    <property type="molecule type" value="Genomic_DNA"/>
</dbReference>
<protein>
    <submittedName>
        <fullName evidence="9">PKHD-type hydroxylase</fullName>
    </submittedName>
</protein>
<dbReference type="OrthoDB" id="9812472at2"/>
<dbReference type="NCBIfam" id="NF003975">
    <property type="entry name" value="PRK05467.1-4"/>
    <property type="match status" value="1"/>
</dbReference>
<feature type="binding site" evidence="7">
    <location>
        <position position="97"/>
    </location>
    <ligand>
        <name>Fe cation</name>
        <dbReference type="ChEBI" id="CHEBI:24875"/>
    </ligand>
</feature>
<dbReference type="Pfam" id="PF13640">
    <property type="entry name" value="2OG-FeII_Oxy_3"/>
    <property type="match status" value="1"/>
</dbReference>
<dbReference type="NCBIfam" id="NF003974">
    <property type="entry name" value="PRK05467.1-3"/>
    <property type="match status" value="1"/>
</dbReference>
<dbReference type="InterPro" id="IPR005123">
    <property type="entry name" value="Oxoglu/Fe-dep_dioxygenase_dom"/>
</dbReference>
<dbReference type="GO" id="GO:0016706">
    <property type="term" value="F:2-oxoglutarate-dependent dioxygenase activity"/>
    <property type="evidence" value="ECO:0007669"/>
    <property type="project" value="UniProtKB-UniRule"/>
</dbReference>
<keyword evidence="4 7" id="KW-0223">Dioxygenase</keyword>
<evidence type="ECO:0000256" key="4">
    <source>
        <dbReference type="ARBA" id="ARBA00022964"/>
    </source>
</evidence>
<feature type="binding site" evidence="7">
    <location>
        <position position="95"/>
    </location>
    <ligand>
        <name>Fe cation</name>
        <dbReference type="ChEBI" id="CHEBI:24875"/>
    </ligand>
</feature>
<keyword evidence="6 7" id="KW-0408">Iron</keyword>
<dbReference type="GO" id="GO:0031418">
    <property type="term" value="F:L-ascorbic acid binding"/>
    <property type="evidence" value="ECO:0007669"/>
    <property type="project" value="UniProtKB-KW"/>
</dbReference>
<name>A0A1M7D2D7_9RHOB</name>
<evidence type="ECO:0000259" key="8">
    <source>
        <dbReference type="PROSITE" id="PS51471"/>
    </source>
</evidence>
<dbReference type="InterPro" id="IPR044862">
    <property type="entry name" value="Pro_4_hyd_alph_FE2OG_OXY"/>
</dbReference>
<dbReference type="PANTHER" id="PTHR41536:SF1">
    <property type="entry name" value="PKHD-TYPE HYDROXYLASE YBIX"/>
    <property type="match status" value="1"/>
</dbReference>
<sequence>MIMVIGNVLDRHELAALREAASDLSFEDGKATAGRYARDVKSNLQACPSDELEAVLDTVRGKLMANELFTSVARPRNFARLLLSRYGPGMEYGLHVDDPIMKGQRTDLSFTLPLSDADEYDGGGLVIDDPIEERVIRLNAGDVVVYPTSALHRVESVTRGERMAVVGWVTSWVRDAARREVLHDLDVAARAIFEDQGKTPAFDRVFKAKSNLTRMWADD</sequence>
<dbReference type="RefSeq" id="WP_073034754.1">
    <property type="nucleotide sequence ID" value="NZ_BMLR01000005.1"/>
</dbReference>
<dbReference type="HAMAP" id="MF_00657">
    <property type="entry name" value="Hydroxyl_YbiX"/>
    <property type="match status" value="1"/>
</dbReference>
<feature type="binding site" evidence="7">
    <location>
        <position position="162"/>
    </location>
    <ligand>
        <name>2-oxoglutarate</name>
        <dbReference type="ChEBI" id="CHEBI:16810"/>
    </ligand>
</feature>
<reference evidence="9 10" key="1">
    <citation type="submission" date="2016-11" db="EMBL/GenBank/DDBJ databases">
        <authorList>
            <person name="Jaros S."/>
            <person name="Januszkiewicz K."/>
            <person name="Wedrychowicz H."/>
        </authorList>
    </citation>
    <scope>NUCLEOTIDE SEQUENCE [LARGE SCALE GENOMIC DNA]</scope>
    <source>
        <strain evidence="9 10">DSM 29589</strain>
    </source>
</reference>
<comment type="cofactor">
    <cofactor evidence="1 7">
        <name>L-ascorbate</name>
        <dbReference type="ChEBI" id="CHEBI:38290"/>
    </cofactor>
</comment>
<keyword evidence="10" id="KW-1185">Reference proteome</keyword>
<dbReference type="PANTHER" id="PTHR41536">
    <property type="entry name" value="PKHD-TYPE HYDROXYLASE YBIX"/>
    <property type="match status" value="1"/>
</dbReference>
<organism evidence="9 10">
    <name type="scientific">Roseovarius pacificus</name>
    <dbReference type="NCBI Taxonomy" id="337701"/>
    <lineage>
        <taxon>Bacteria</taxon>
        <taxon>Pseudomonadati</taxon>
        <taxon>Pseudomonadota</taxon>
        <taxon>Alphaproteobacteria</taxon>
        <taxon>Rhodobacterales</taxon>
        <taxon>Roseobacteraceae</taxon>
        <taxon>Roseovarius</taxon>
    </lineage>
</organism>
<dbReference type="InterPro" id="IPR006620">
    <property type="entry name" value="Pro_4_hyd_alph"/>
</dbReference>
<dbReference type="InterPro" id="IPR023550">
    <property type="entry name" value="PKHD_hydroxylase"/>
</dbReference>
<dbReference type="AlphaFoldDB" id="A0A1M7D2D7"/>
<dbReference type="PROSITE" id="PS51471">
    <property type="entry name" value="FE2OG_OXY"/>
    <property type="match status" value="1"/>
</dbReference>
<keyword evidence="2 7" id="KW-0479">Metal-binding</keyword>
<feature type="binding site" evidence="7">
    <location>
        <position position="152"/>
    </location>
    <ligand>
        <name>Fe cation</name>
        <dbReference type="ChEBI" id="CHEBI:24875"/>
    </ligand>
</feature>
<dbReference type="SUPFAM" id="SSF51197">
    <property type="entry name" value="Clavaminate synthase-like"/>
    <property type="match status" value="1"/>
</dbReference>
<dbReference type="GO" id="GO:0006879">
    <property type="term" value="P:intracellular iron ion homeostasis"/>
    <property type="evidence" value="ECO:0007669"/>
    <property type="project" value="TreeGrafter"/>
</dbReference>
<evidence type="ECO:0000256" key="6">
    <source>
        <dbReference type="ARBA" id="ARBA00023004"/>
    </source>
</evidence>
<gene>
    <name evidence="9" type="ORF">SAMN05444398_10585</name>
</gene>
<dbReference type="GO" id="GO:0005506">
    <property type="term" value="F:iron ion binding"/>
    <property type="evidence" value="ECO:0007669"/>
    <property type="project" value="UniProtKB-UniRule"/>
</dbReference>
<evidence type="ECO:0000313" key="10">
    <source>
        <dbReference type="Proteomes" id="UP000183974"/>
    </source>
</evidence>
<dbReference type="SMART" id="SM00702">
    <property type="entry name" value="P4Hc"/>
    <property type="match status" value="1"/>
</dbReference>
<proteinExistence type="inferred from homology"/>
<dbReference type="Gene3D" id="4.10.860.20">
    <property type="entry name" value="Rabenosyn, Rab binding domain"/>
    <property type="match status" value="1"/>
</dbReference>
<evidence type="ECO:0000256" key="2">
    <source>
        <dbReference type="ARBA" id="ARBA00022723"/>
    </source>
</evidence>
<feature type="domain" description="Fe2OG dioxygenase" evidence="8">
    <location>
        <begin position="77"/>
        <end position="171"/>
    </location>
</feature>
<keyword evidence="5 7" id="KW-0560">Oxidoreductase</keyword>
<dbReference type="GO" id="GO:0006974">
    <property type="term" value="P:DNA damage response"/>
    <property type="evidence" value="ECO:0007669"/>
    <property type="project" value="TreeGrafter"/>
</dbReference>
<dbReference type="Proteomes" id="UP000183974">
    <property type="component" value="Unassembled WGS sequence"/>
</dbReference>
<comment type="cofactor">
    <cofactor evidence="7">
        <name>Fe(2+)</name>
        <dbReference type="ChEBI" id="CHEBI:29033"/>
    </cofactor>
    <text evidence="7">Binds 1 Fe(2+) ion per subunit.</text>
</comment>
<evidence type="ECO:0000313" key="9">
    <source>
        <dbReference type="EMBL" id="SHL73702.1"/>
    </source>
</evidence>
<accession>A0A1M7D2D7</accession>
<evidence type="ECO:0000256" key="5">
    <source>
        <dbReference type="ARBA" id="ARBA00023002"/>
    </source>
</evidence>
<dbReference type="STRING" id="337701.SAMN05444398_10585"/>
<evidence type="ECO:0000256" key="3">
    <source>
        <dbReference type="ARBA" id="ARBA00022896"/>
    </source>
</evidence>
<keyword evidence="3 7" id="KW-0847">Vitamin C</keyword>
<dbReference type="Gene3D" id="2.60.120.620">
    <property type="entry name" value="q2cbj1_9rhob like domain"/>
    <property type="match status" value="1"/>
</dbReference>
<evidence type="ECO:0000256" key="7">
    <source>
        <dbReference type="HAMAP-Rule" id="MF_00657"/>
    </source>
</evidence>